<evidence type="ECO:0000256" key="2">
    <source>
        <dbReference type="ARBA" id="ARBA00012438"/>
    </source>
</evidence>
<dbReference type="SUPFAM" id="SSF55874">
    <property type="entry name" value="ATPase domain of HSP90 chaperone/DNA topoisomerase II/histidine kinase"/>
    <property type="match status" value="1"/>
</dbReference>
<keyword evidence="5" id="KW-0547">Nucleotide-binding</keyword>
<feature type="domain" description="PAS" evidence="12">
    <location>
        <begin position="120"/>
        <end position="167"/>
    </location>
</feature>
<dbReference type="EC" id="2.7.13.3" evidence="2"/>
<evidence type="ECO:0000256" key="6">
    <source>
        <dbReference type="ARBA" id="ARBA00022777"/>
    </source>
</evidence>
<dbReference type="PRINTS" id="PR00344">
    <property type="entry name" value="BCTRLSENSOR"/>
</dbReference>
<dbReference type="InterPro" id="IPR003661">
    <property type="entry name" value="HisK_dim/P_dom"/>
</dbReference>
<accession>A0AAW8B3S2</accession>
<dbReference type="GO" id="GO:0005524">
    <property type="term" value="F:ATP binding"/>
    <property type="evidence" value="ECO:0007669"/>
    <property type="project" value="UniProtKB-KW"/>
</dbReference>
<evidence type="ECO:0000313" key="14">
    <source>
        <dbReference type="Proteomes" id="UP001178354"/>
    </source>
</evidence>
<comment type="caution">
    <text evidence="13">The sequence shown here is derived from an EMBL/GenBank/DDBJ whole genome shotgun (WGS) entry which is preliminary data.</text>
</comment>
<dbReference type="SMART" id="SM00388">
    <property type="entry name" value="HisKA"/>
    <property type="match status" value="1"/>
</dbReference>
<feature type="domain" description="Histidine kinase" evidence="11">
    <location>
        <begin position="250"/>
        <end position="479"/>
    </location>
</feature>
<dbReference type="InterPro" id="IPR036097">
    <property type="entry name" value="HisK_dim/P_sf"/>
</dbReference>
<dbReference type="GO" id="GO:0006355">
    <property type="term" value="P:regulation of DNA-templated transcription"/>
    <property type="evidence" value="ECO:0007669"/>
    <property type="project" value="InterPro"/>
</dbReference>
<keyword evidence="10" id="KW-1133">Transmembrane helix</keyword>
<dbReference type="SMART" id="SM00091">
    <property type="entry name" value="PAS"/>
    <property type="match status" value="1"/>
</dbReference>
<evidence type="ECO:0000256" key="7">
    <source>
        <dbReference type="ARBA" id="ARBA00022840"/>
    </source>
</evidence>
<protein>
    <recommendedName>
        <fullName evidence="2">histidine kinase</fullName>
        <ecNumber evidence="2">2.7.13.3</ecNumber>
    </recommendedName>
</protein>
<feature type="transmembrane region" description="Helical" evidence="10">
    <location>
        <begin position="36"/>
        <end position="59"/>
    </location>
</feature>
<dbReference type="EMBL" id="JAUUUU010000002">
    <property type="protein sequence ID" value="MDP1520189.1"/>
    <property type="molecule type" value="Genomic_DNA"/>
</dbReference>
<dbReference type="InterPro" id="IPR004358">
    <property type="entry name" value="Sig_transdc_His_kin-like_C"/>
</dbReference>
<dbReference type="InterPro" id="IPR000014">
    <property type="entry name" value="PAS"/>
</dbReference>
<keyword evidence="3" id="KW-0597">Phosphoprotein</keyword>
<dbReference type="Gene3D" id="1.10.287.130">
    <property type="match status" value="1"/>
</dbReference>
<proteinExistence type="predicted"/>
<dbReference type="Pfam" id="PF02518">
    <property type="entry name" value="HATPase_c"/>
    <property type="match status" value="1"/>
</dbReference>
<dbReference type="SUPFAM" id="SSF55785">
    <property type="entry name" value="PYP-like sensor domain (PAS domain)"/>
    <property type="match status" value="1"/>
</dbReference>
<keyword evidence="6" id="KW-0418">Kinase</keyword>
<evidence type="ECO:0000256" key="10">
    <source>
        <dbReference type="SAM" id="Phobius"/>
    </source>
</evidence>
<name>A0AAW8B3S2_9GAMM</name>
<dbReference type="Pfam" id="PF00512">
    <property type="entry name" value="HisKA"/>
    <property type="match status" value="1"/>
</dbReference>
<dbReference type="PROSITE" id="PS50112">
    <property type="entry name" value="PAS"/>
    <property type="match status" value="1"/>
</dbReference>
<sequence>MTNKYFWLLTSWLISQPASASIIEYFREEDGHTNWQYVANWSSGILIVLLSITVLTLFFSRRQAHLANKALEAIRQELEERVRERTATLDESNRLLQEANQLLQGEIAQHRETANRLRNSESYIRDILSSMPLMLIGLTSDGVITQWNRRAEEITGIPATKALGTNLWQTYPTITLSQQQVKRSLQEKKPLTIKHSQRGQYHFDITIYPLREQAETGAVILVDDVTQHILAANMLIQRDKMSSMGELAATMAHDINPPLHQILTDVQTVKDALQLQPPSSVENITRLMDEADANGKQALAIIQNLLDFARSRGGERHQASIIDIIEHSLQLAKDVLSVPSGLHFRDISIERHYNQNLPDIPCYATELQQVFLSLFRHACHALGQVQKAGHTPIIRIQVMVCYDMLWIKVQHNGVGITNEEQQYIFEPFFTHTPGKAEDYDAGKRLSFSHFIITEQHQGQLAVTSDLNVGTTFHLQLPLT</sequence>
<reference evidence="13" key="1">
    <citation type="journal article" date="2010" name="Int. J. Syst. Evol. Microbiol.">
        <title>Porticoccus litoralis gen. nov., sp. nov., a gammaproteobacterium isolated from the Yellow Sea.</title>
        <authorList>
            <person name="Oh H.M."/>
            <person name="Kim H."/>
            <person name="Kim K.M."/>
            <person name="Min G.S."/>
            <person name="Cho J.C."/>
        </authorList>
    </citation>
    <scope>NUCLEOTIDE SEQUENCE</scope>
    <source>
        <strain evidence="13">DSM 25064</strain>
    </source>
</reference>
<evidence type="ECO:0000256" key="5">
    <source>
        <dbReference type="ARBA" id="ARBA00022741"/>
    </source>
</evidence>
<dbReference type="Proteomes" id="UP001178354">
    <property type="component" value="Unassembled WGS sequence"/>
</dbReference>
<dbReference type="AlphaFoldDB" id="A0AAW8B3S2"/>
<evidence type="ECO:0000256" key="1">
    <source>
        <dbReference type="ARBA" id="ARBA00000085"/>
    </source>
</evidence>
<dbReference type="SUPFAM" id="SSF47384">
    <property type="entry name" value="Homodimeric domain of signal transducing histidine kinase"/>
    <property type="match status" value="1"/>
</dbReference>
<dbReference type="NCBIfam" id="TIGR00229">
    <property type="entry name" value="sensory_box"/>
    <property type="match status" value="1"/>
</dbReference>
<keyword evidence="9" id="KW-0175">Coiled coil</keyword>
<keyword evidence="10" id="KW-0472">Membrane</keyword>
<dbReference type="Gene3D" id="3.30.450.20">
    <property type="entry name" value="PAS domain"/>
    <property type="match status" value="1"/>
</dbReference>
<dbReference type="SMART" id="SM00387">
    <property type="entry name" value="HATPase_c"/>
    <property type="match status" value="1"/>
</dbReference>
<keyword evidence="8" id="KW-0902">Two-component regulatory system</keyword>
<dbReference type="PROSITE" id="PS50109">
    <property type="entry name" value="HIS_KIN"/>
    <property type="match status" value="1"/>
</dbReference>
<evidence type="ECO:0000256" key="9">
    <source>
        <dbReference type="SAM" id="Coils"/>
    </source>
</evidence>
<dbReference type="InterPro" id="IPR005467">
    <property type="entry name" value="His_kinase_dom"/>
</dbReference>
<comment type="catalytic activity">
    <reaction evidence="1">
        <text>ATP + protein L-histidine = ADP + protein N-phospho-L-histidine.</text>
        <dbReference type="EC" id="2.7.13.3"/>
    </reaction>
</comment>
<dbReference type="GO" id="GO:0000155">
    <property type="term" value="F:phosphorelay sensor kinase activity"/>
    <property type="evidence" value="ECO:0007669"/>
    <property type="project" value="InterPro"/>
</dbReference>
<dbReference type="CDD" id="cd00082">
    <property type="entry name" value="HisKA"/>
    <property type="match status" value="1"/>
</dbReference>
<organism evidence="13 14">
    <name type="scientific">Porticoccus litoralis</name>
    <dbReference type="NCBI Taxonomy" id="434086"/>
    <lineage>
        <taxon>Bacteria</taxon>
        <taxon>Pseudomonadati</taxon>
        <taxon>Pseudomonadota</taxon>
        <taxon>Gammaproteobacteria</taxon>
        <taxon>Cellvibrionales</taxon>
        <taxon>Porticoccaceae</taxon>
        <taxon>Porticoccus</taxon>
    </lineage>
</organism>
<evidence type="ECO:0000313" key="13">
    <source>
        <dbReference type="EMBL" id="MDP1520189.1"/>
    </source>
</evidence>
<gene>
    <name evidence="13" type="ORF">Q8A57_04320</name>
</gene>
<evidence type="ECO:0000256" key="8">
    <source>
        <dbReference type="ARBA" id="ARBA00023012"/>
    </source>
</evidence>
<dbReference type="InterPro" id="IPR035965">
    <property type="entry name" value="PAS-like_dom_sf"/>
</dbReference>
<dbReference type="InterPro" id="IPR003594">
    <property type="entry name" value="HATPase_dom"/>
</dbReference>
<dbReference type="PANTHER" id="PTHR43065:SF42">
    <property type="entry name" value="TWO-COMPONENT SENSOR PPRA"/>
    <property type="match status" value="1"/>
</dbReference>
<keyword evidence="4" id="KW-0808">Transferase</keyword>
<keyword evidence="10" id="KW-0812">Transmembrane</keyword>
<dbReference type="Pfam" id="PF00989">
    <property type="entry name" value="PAS"/>
    <property type="match status" value="1"/>
</dbReference>
<dbReference type="PANTHER" id="PTHR43065">
    <property type="entry name" value="SENSOR HISTIDINE KINASE"/>
    <property type="match status" value="1"/>
</dbReference>
<reference evidence="13" key="2">
    <citation type="submission" date="2023-08" db="EMBL/GenBank/DDBJ databases">
        <authorList>
            <person name="Luo J."/>
        </authorList>
    </citation>
    <scope>NUCLEOTIDE SEQUENCE</scope>
    <source>
        <strain evidence="13">DSM 25064</strain>
    </source>
</reference>
<dbReference type="RefSeq" id="WP_305169754.1">
    <property type="nucleotide sequence ID" value="NZ_JAUUUU010000002.1"/>
</dbReference>
<evidence type="ECO:0000259" key="12">
    <source>
        <dbReference type="PROSITE" id="PS50112"/>
    </source>
</evidence>
<evidence type="ECO:0000256" key="3">
    <source>
        <dbReference type="ARBA" id="ARBA00022553"/>
    </source>
</evidence>
<dbReference type="CDD" id="cd00130">
    <property type="entry name" value="PAS"/>
    <property type="match status" value="1"/>
</dbReference>
<evidence type="ECO:0000259" key="11">
    <source>
        <dbReference type="PROSITE" id="PS50109"/>
    </source>
</evidence>
<dbReference type="InterPro" id="IPR036890">
    <property type="entry name" value="HATPase_C_sf"/>
</dbReference>
<keyword evidence="14" id="KW-1185">Reference proteome</keyword>
<dbReference type="InterPro" id="IPR013767">
    <property type="entry name" value="PAS_fold"/>
</dbReference>
<feature type="coiled-coil region" evidence="9">
    <location>
        <begin position="61"/>
        <end position="120"/>
    </location>
</feature>
<dbReference type="Gene3D" id="3.30.565.10">
    <property type="entry name" value="Histidine kinase-like ATPase, C-terminal domain"/>
    <property type="match status" value="1"/>
</dbReference>
<keyword evidence="7 13" id="KW-0067">ATP-binding</keyword>
<evidence type="ECO:0000256" key="4">
    <source>
        <dbReference type="ARBA" id="ARBA00022679"/>
    </source>
</evidence>